<dbReference type="SUPFAM" id="SSF47005">
    <property type="entry name" value="Peripheral subunit-binding domain of 2-oxo acid dehydrogenase complex"/>
    <property type="match status" value="1"/>
</dbReference>
<dbReference type="SUPFAM" id="SSF52777">
    <property type="entry name" value="CoA-dependent acyltransferases"/>
    <property type="match status" value="1"/>
</dbReference>
<evidence type="ECO:0000256" key="1">
    <source>
        <dbReference type="ARBA" id="ARBA00001938"/>
    </source>
</evidence>
<accession>A0A1H3BE72</accession>
<dbReference type="InterPro" id="IPR050743">
    <property type="entry name" value="2-oxoacid_DH_E2_comp"/>
</dbReference>
<keyword evidence="5 6" id="KW-0012">Acyltransferase</keyword>
<dbReference type="InterPro" id="IPR023213">
    <property type="entry name" value="CAT-like_dom_sf"/>
</dbReference>
<proteinExistence type="inferred from homology"/>
<organism evidence="9 10">
    <name type="scientific">Marininema mesophilum</name>
    <dbReference type="NCBI Taxonomy" id="1048340"/>
    <lineage>
        <taxon>Bacteria</taxon>
        <taxon>Bacillati</taxon>
        <taxon>Bacillota</taxon>
        <taxon>Bacilli</taxon>
        <taxon>Bacillales</taxon>
        <taxon>Thermoactinomycetaceae</taxon>
        <taxon>Marininema</taxon>
    </lineage>
</organism>
<evidence type="ECO:0000256" key="6">
    <source>
        <dbReference type="RuleBase" id="RU003423"/>
    </source>
</evidence>
<dbReference type="Gene3D" id="2.40.50.100">
    <property type="match status" value="1"/>
</dbReference>
<dbReference type="EMBL" id="FNNQ01000016">
    <property type="protein sequence ID" value="SDX40196.1"/>
    <property type="molecule type" value="Genomic_DNA"/>
</dbReference>
<dbReference type="InterPro" id="IPR036625">
    <property type="entry name" value="E3-bd_dom_sf"/>
</dbReference>
<dbReference type="GO" id="GO:0031405">
    <property type="term" value="F:lipoic acid binding"/>
    <property type="evidence" value="ECO:0007669"/>
    <property type="project" value="TreeGrafter"/>
</dbReference>
<evidence type="ECO:0000256" key="5">
    <source>
        <dbReference type="ARBA" id="ARBA00023315"/>
    </source>
</evidence>
<dbReference type="GO" id="GO:0005737">
    <property type="term" value="C:cytoplasm"/>
    <property type="evidence" value="ECO:0007669"/>
    <property type="project" value="TreeGrafter"/>
</dbReference>
<keyword evidence="4 6" id="KW-0450">Lipoyl</keyword>
<dbReference type="SUPFAM" id="SSF51230">
    <property type="entry name" value="Single hybrid motif"/>
    <property type="match status" value="1"/>
</dbReference>
<comment type="similarity">
    <text evidence="2 6">Belongs to the 2-oxoacid dehydrogenase family.</text>
</comment>
<dbReference type="Gene3D" id="3.30.559.10">
    <property type="entry name" value="Chloramphenicol acetyltransferase-like domain"/>
    <property type="match status" value="1"/>
</dbReference>
<feature type="domain" description="Lipoyl-binding" evidence="7">
    <location>
        <begin position="2"/>
        <end position="77"/>
    </location>
</feature>
<dbReference type="PROSITE" id="PS50968">
    <property type="entry name" value="BIOTINYL_LIPOYL"/>
    <property type="match status" value="1"/>
</dbReference>
<sequence>MSFEFYLPDVGEGVAEAEVLRWLVKEGEEVEEDQAVVEVQTDKAVVELPSPSAGCVEAIHWQEGETVPVGEILLVIGKSEGKAKAQVENQDEEMGFSTQSGEGRFVATAVAALPSVTDSEVATKTRKRVLAAPSTRRLARELCVDIRLVTGTGPQERVMKEDVQQFADASTTSQKDLDISFLSNRPEIPVKERQAVVEEDEFQDEPLSRTRQIIAERLRMSVTQKPHATHFDELHAEGLVTWRRRLKEEGTKVGFLPIIIKAVAQSLHHHPIFNTHFIEESHTVRRYRGVHLGIATDTPRGLIVPVLRHVEGKSILRIAEALADLTRRAREGKIVASELKGSTFTVSNAGSLGGKWATPIINPPEVGILAVHPVEERPVIVEGELSKGWRMNVSLSFDHSVVDGADAIRFTQTLGGYLVDPGKLLLELA</sequence>
<dbReference type="InterPro" id="IPR001078">
    <property type="entry name" value="2-oxoacid_DH_actylTfrase"/>
</dbReference>
<keyword evidence="10" id="KW-1185">Reference proteome</keyword>
<evidence type="ECO:0000259" key="7">
    <source>
        <dbReference type="PROSITE" id="PS50968"/>
    </source>
</evidence>
<dbReference type="EC" id="2.3.1.-" evidence="6"/>
<dbReference type="STRING" id="1048340.SAMN05444487_11670"/>
<dbReference type="PROSITE" id="PS00189">
    <property type="entry name" value="LIPOYL"/>
    <property type="match status" value="1"/>
</dbReference>
<dbReference type="OrthoDB" id="9805770at2"/>
<dbReference type="PROSITE" id="PS51826">
    <property type="entry name" value="PSBD"/>
    <property type="match status" value="1"/>
</dbReference>
<dbReference type="CDD" id="cd06849">
    <property type="entry name" value="lipoyl_domain"/>
    <property type="match status" value="1"/>
</dbReference>
<dbReference type="Proteomes" id="UP000198534">
    <property type="component" value="Unassembled WGS sequence"/>
</dbReference>
<reference evidence="9 10" key="1">
    <citation type="submission" date="2016-10" db="EMBL/GenBank/DDBJ databases">
        <authorList>
            <person name="de Groot N.N."/>
        </authorList>
    </citation>
    <scope>NUCLEOTIDE SEQUENCE [LARGE SCALE GENOMIC DNA]</scope>
    <source>
        <strain evidence="9 10">DSM 45610</strain>
    </source>
</reference>
<dbReference type="GO" id="GO:0016407">
    <property type="term" value="F:acetyltransferase activity"/>
    <property type="evidence" value="ECO:0007669"/>
    <property type="project" value="TreeGrafter"/>
</dbReference>
<dbReference type="Pfam" id="PF00198">
    <property type="entry name" value="2-oxoacid_dh"/>
    <property type="match status" value="1"/>
</dbReference>
<evidence type="ECO:0000256" key="3">
    <source>
        <dbReference type="ARBA" id="ARBA00022679"/>
    </source>
</evidence>
<dbReference type="AlphaFoldDB" id="A0A1H3BE72"/>
<evidence type="ECO:0000256" key="2">
    <source>
        <dbReference type="ARBA" id="ARBA00007317"/>
    </source>
</evidence>
<evidence type="ECO:0000256" key="4">
    <source>
        <dbReference type="ARBA" id="ARBA00022823"/>
    </source>
</evidence>
<dbReference type="Pfam" id="PF02817">
    <property type="entry name" value="E3_binding"/>
    <property type="match status" value="1"/>
</dbReference>
<dbReference type="RefSeq" id="WP_091742329.1">
    <property type="nucleotide sequence ID" value="NZ_FNNQ01000016.1"/>
</dbReference>
<dbReference type="PANTHER" id="PTHR43178">
    <property type="entry name" value="DIHYDROLIPOAMIDE ACETYLTRANSFERASE COMPONENT OF PYRUVATE DEHYDROGENASE COMPLEX"/>
    <property type="match status" value="1"/>
</dbReference>
<dbReference type="InterPro" id="IPR011053">
    <property type="entry name" value="Single_hybrid_motif"/>
</dbReference>
<dbReference type="Pfam" id="PF00364">
    <property type="entry name" value="Biotin_lipoyl"/>
    <property type="match status" value="1"/>
</dbReference>
<dbReference type="InterPro" id="IPR004167">
    <property type="entry name" value="PSBD"/>
</dbReference>
<dbReference type="InterPro" id="IPR003016">
    <property type="entry name" value="2-oxoA_DH_lipoyl-BS"/>
</dbReference>
<evidence type="ECO:0000313" key="10">
    <source>
        <dbReference type="Proteomes" id="UP000198534"/>
    </source>
</evidence>
<gene>
    <name evidence="9" type="ORF">SAMN05444487_11670</name>
</gene>
<dbReference type="FunFam" id="3.30.559.10:FF:000007">
    <property type="entry name" value="Dihydrolipoamide acetyltransferase component of pyruvate dehydrogenase complex"/>
    <property type="match status" value="1"/>
</dbReference>
<name>A0A1H3BE72_9BACL</name>
<dbReference type="InterPro" id="IPR000089">
    <property type="entry name" value="Biotin_lipoyl"/>
</dbReference>
<keyword evidence="3 6" id="KW-0808">Transferase</keyword>
<evidence type="ECO:0000313" key="9">
    <source>
        <dbReference type="EMBL" id="SDX40196.1"/>
    </source>
</evidence>
<dbReference type="PANTHER" id="PTHR43178:SF5">
    <property type="entry name" value="LIPOAMIDE ACYLTRANSFERASE COMPONENT OF BRANCHED-CHAIN ALPHA-KETO ACID DEHYDROGENASE COMPLEX, MITOCHONDRIAL"/>
    <property type="match status" value="1"/>
</dbReference>
<evidence type="ECO:0000259" key="8">
    <source>
        <dbReference type="PROSITE" id="PS51826"/>
    </source>
</evidence>
<protein>
    <recommendedName>
        <fullName evidence="6">Dihydrolipoamide acetyltransferase component of pyruvate dehydrogenase complex</fullName>
        <ecNumber evidence="6">2.3.1.-</ecNumber>
    </recommendedName>
</protein>
<dbReference type="Gene3D" id="4.10.320.10">
    <property type="entry name" value="E3-binding domain"/>
    <property type="match status" value="1"/>
</dbReference>
<comment type="cofactor">
    <cofactor evidence="1 6">
        <name>(R)-lipoate</name>
        <dbReference type="ChEBI" id="CHEBI:83088"/>
    </cofactor>
</comment>
<feature type="domain" description="Peripheral subunit-binding (PSBD)" evidence="8">
    <location>
        <begin position="130"/>
        <end position="167"/>
    </location>
</feature>
<keyword evidence="9" id="KW-0670">Pyruvate</keyword>